<gene>
    <name evidence="9" type="primary">100635318</name>
</gene>
<dbReference type="GO" id="GO:0000178">
    <property type="term" value="C:exosome (RNase complex)"/>
    <property type="evidence" value="ECO:0007669"/>
    <property type="project" value="TreeGrafter"/>
</dbReference>
<comment type="subunit">
    <text evidence="7">Monomer and homodimer.</text>
</comment>
<evidence type="ECO:0000256" key="2">
    <source>
        <dbReference type="ARBA" id="ARBA00009154"/>
    </source>
</evidence>
<dbReference type="GO" id="GO:0003723">
    <property type="term" value="F:RNA binding"/>
    <property type="evidence" value="ECO:0007669"/>
    <property type="project" value="UniProtKB-UniRule"/>
</dbReference>
<evidence type="ECO:0000313" key="10">
    <source>
        <dbReference type="Proteomes" id="UP000007879"/>
    </source>
</evidence>
<dbReference type="HOGENOM" id="CLU_064339_4_1_1"/>
<dbReference type="EnsemblMetazoa" id="Aqu2.1.26809_001">
    <property type="protein sequence ID" value="Aqu2.1.26809_001"/>
    <property type="gene ID" value="Aqu2.1.26809"/>
</dbReference>
<dbReference type="STRING" id="400682.I1FIE3"/>
<evidence type="ECO:0000256" key="6">
    <source>
        <dbReference type="ARBA" id="ARBA00023242"/>
    </source>
</evidence>
<organism evidence="9">
    <name type="scientific">Amphimedon queenslandica</name>
    <name type="common">Sponge</name>
    <dbReference type="NCBI Taxonomy" id="400682"/>
    <lineage>
        <taxon>Eukaryota</taxon>
        <taxon>Metazoa</taxon>
        <taxon>Porifera</taxon>
        <taxon>Demospongiae</taxon>
        <taxon>Heteroscleromorpha</taxon>
        <taxon>Haplosclerida</taxon>
        <taxon>Niphatidae</taxon>
        <taxon>Amphimedon</taxon>
    </lineage>
</organism>
<dbReference type="KEGG" id="aqu:100635318"/>
<dbReference type="AlphaFoldDB" id="I1FIE3"/>
<dbReference type="InterPro" id="IPR007146">
    <property type="entry name" value="Sas10/Utp3/C1D"/>
</dbReference>
<dbReference type="eggNOG" id="KOG4835">
    <property type="taxonomic scope" value="Eukaryota"/>
</dbReference>
<feature type="region of interest" description="Disordered" evidence="8">
    <location>
        <begin position="1"/>
        <end position="37"/>
    </location>
</feature>
<feature type="compositionally biased region" description="Basic and acidic residues" evidence="8">
    <location>
        <begin position="13"/>
        <end position="23"/>
    </location>
</feature>
<dbReference type="GO" id="GO:0003677">
    <property type="term" value="F:DNA binding"/>
    <property type="evidence" value="ECO:0007669"/>
    <property type="project" value="UniProtKB-KW"/>
</dbReference>
<keyword evidence="5 7" id="KW-0694">RNA-binding</keyword>
<dbReference type="PANTHER" id="PTHR15341:SF3">
    <property type="entry name" value="NUCLEAR NUCLEIC ACID-BINDING PROTEIN C1D"/>
    <property type="match status" value="1"/>
</dbReference>
<comment type="subcellular location">
    <subcellularLocation>
        <location evidence="7">Cytoplasm</location>
    </subcellularLocation>
    <subcellularLocation>
        <location evidence="7">Nucleus</location>
        <location evidence="7">Nucleolus</location>
    </subcellularLocation>
    <subcellularLocation>
        <location evidence="1 7">Nucleus</location>
    </subcellularLocation>
</comment>
<dbReference type="GO" id="GO:0005737">
    <property type="term" value="C:cytoplasm"/>
    <property type="evidence" value="ECO:0007669"/>
    <property type="project" value="UniProtKB-SubCell"/>
</dbReference>
<dbReference type="GO" id="GO:0005730">
    <property type="term" value="C:nucleolus"/>
    <property type="evidence" value="ECO:0007669"/>
    <property type="project" value="UniProtKB-SubCell"/>
</dbReference>
<reference evidence="9" key="2">
    <citation type="submission" date="2017-05" db="UniProtKB">
        <authorList>
            <consortium name="EnsemblMetazoa"/>
        </authorList>
    </citation>
    <scope>IDENTIFICATION</scope>
</reference>
<evidence type="ECO:0000256" key="7">
    <source>
        <dbReference type="RuleBase" id="RU368003"/>
    </source>
</evidence>
<protein>
    <recommendedName>
        <fullName evidence="3 7">Nuclear nucleic acid-binding protein C1D</fullName>
    </recommendedName>
</protein>
<evidence type="ECO:0000256" key="3">
    <source>
        <dbReference type="ARBA" id="ARBA00015212"/>
    </source>
</evidence>
<keyword evidence="7" id="KW-0238">DNA-binding</keyword>
<dbReference type="GO" id="GO:0010468">
    <property type="term" value="P:regulation of gene expression"/>
    <property type="evidence" value="ECO:0007669"/>
    <property type="project" value="TreeGrafter"/>
</dbReference>
<feature type="compositionally biased region" description="Acidic residues" evidence="8">
    <location>
        <begin position="24"/>
        <end position="37"/>
    </location>
</feature>
<evidence type="ECO:0000313" key="9">
    <source>
        <dbReference type="EnsemblMetazoa" id="Aqu2.1.26809_001"/>
    </source>
</evidence>
<dbReference type="EnsemblMetazoa" id="XM_003388001.3">
    <property type="protein sequence ID" value="XP_003388049.1"/>
    <property type="gene ID" value="LOC100635318"/>
</dbReference>
<feature type="region of interest" description="Disordered" evidence="8">
    <location>
        <begin position="145"/>
        <end position="165"/>
    </location>
</feature>
<evidence type="ECO:0000256" key="5">
    <source>
        <dbReference type="ARBA" id="ARBA00022884"/>
    </source>
</evidence>
<dbReference type="FunCoup" id="I1FIE3">
    <property type="interactions" value="642"/>
</dbReference>
<dbReference type="Pfam" id="PF04000">
    <property type="entry name" value="Sas10_Utp3"/>
    <property type="match status" value="1"/>
</dbReference>
<dbReference type="PhylomeDB" id="I1FIE3"/>
<dbReference type="InterPro" id="IPR011082">
    <property type="entry name" value="Exosome-assoc_fac/DNA_repair"/>
</dbReference>
<evidence type="ECO:0000256" key="4">
    <source>
        <dbReference type="ARBA" id="ARBA00022552"/>
    </source>
</evidence>
<reference evidence="10" key="1">
    <citation type="journal article" date="2010" name="Nature">
        <title>The Amphimedon queenslandica genome and the evolution of animal complexity.</title>
        <authorList>
            <person name="Srivastava M."/>
            <person name="Simakov O."/>
            <person name="Chapman J."/>
            <person name="Fahey B."/>
            <person name="Gauthier M.E."/>
            <person name="Mitros T."/>
            <person name="Richards G.S."/>
            <person name="Conaco C."/>
            <person name="Dacre M."/>
            <person name="Hellsten U."/>
            <person name="Larroux C."/>
            <person name="Putnam N.H."/>
            <person name="Stanke M."/>
            <person name="Adamska M."/>
            <person name="Darling A."/>
            <person name="Degnan S.M."/>
            <person name="Oakley T.H."/>
            <person name="Plachetzki D.C."/>
            <person name="Zhai Y."/>
            <person name="Adamski M."/>
            <person name="Calcino A."/>
            <person name="Cummins S.F."/>
            <person name="Goodstein D.M."/>
            <person name="Harris C."/>
            <person name="Jackson D.J."/>
            <person name="Leys S.P."/>
            <person name="Shu S."/>
            <person name="Woodcroft B.J."/>
            <person name="Vervoort M."/>
            <person name="Kosik K.S."/>
            <person name="Manning G."/>
            <person name="Degnan B.M."/>
            <person name="Rokhsar D.S."/>
        </authorList>
    </citation>
    <scope>NUCLEOTIDE SEQUENCE [LARGE SCALE GENOMIC DNA]</scope>
</reference>
<dbReference type="OMA" id="CHRELCV"/>
<comment type="function">
    <text evidence="7">Plays a role in the recruitment of the exosome to pre-rRNA to mediate the 3'-5' end processing of the 5.8S rRNA.</text>
</comment>
<keyword evidence="6 7" id="KW-0539">Nucleus</keyword>
<dbReference type="OrthoDB" id="1421013at2759"/>
<sequence>MASCPPTKKARKAGKEGEEGPKVEEEDEDEVPEEIEDQCSDCHQSLAKLEKLLKPVLAEARPSHDKLSHLENASLTLTLCYTINSLFWVYLTTQGINPKTHGIKHELERVQKYMNQANIINERLKGEVPRVDKGAAKRFVKNALWDEESSSSKSRKRKQTEDKNQ</sequence>
<evidence type="ECO:0000256" key="8">
    <source>
        <dbReference type="SAM" id="MobiDB-lite"/>
    </source>
</evidence>
<dbReference type="PANTHER" id="PTHR15341">
    <property type="entry name" value="SUN-COR STEROID HORMONE RECEPTOR CO-REPRESSOR"/>
    <property type="match status" value="1"/>
</dbReference>
<keyword evidence="7" id="KW-0963">Cytoplasm</keyword>
<name>I1FIE3_AMPQE</name>
<proteinExistence type="inferred from homology"/>
<comment type="similarity">
    <text evidence="2 7">Belongs to the C1D family.</text>
</comment>
<keyword evidence="4 7" id="KW-0698">rRNA processing</keyword>
<accession>I1FIE3</accession>
<keyword evidence="10" id="KW-1185">Reference proteome</keyword>
<dbReference type="GO" id="GO:0000460">
    <property type="term" value="P:maturation of 5.8S rRNA"/>
    <property type="evidence" value="ECO:0007669"/>
    <property type="project" value="TreeGrafter"/>
</dbReference>
<dbReference type="Proteomes" id="UP000007879">
    <property type="component" value="Unassembled WGS sequence"/>
</dbReference>
<dbReference type="InParanoid" id="I1FIE3"/>
<evidence type="ECO:0000256" key="1">
    <source>
        <dbReference type="ARBA" id="ARBA00004123"/>
    </source>
</evidence>